<keyword evidence="3" id="KW-1185">Reference proteome</keyword>
<feature type="transmembrane region" description="Helical" evidence="1">
    <location>
        <begin position="377"/>
        <end position="399"/>
    </location>
</feature>
<keyword evidence="1" id="KW-0812">Transmembrane</keyword>
<reference evidence="2 3" key="1">
    <citation type="submission" date="2019-12" db="EMBL/GenBank/DDBJ databases">
        <title>Mucilaginibacter sp. HMF7410 genome sequencing and assembly.</title>
        <authorList>
            <person name="Kang H."/>
            <person name="Cha I."/>
            <person name="Kim H."/>
            <person name="Joh K."/>
        </authorList>
    </citation>
    <scope>NUCLEOTIDE SEQUENCE [LARGE SCALE GENOMIC DNA]</scope>
    <source>
        <strain evidence="2 3">HMF7410</strain>
    </source>
</reference>
<keyword evidence="1" id="KW-0472">Membrane</keyword>
<dbReference type="EMBL" id="WPIK01000005">
    <property type="protein sequence ID" value="MVN21353.1"/>
    <property type="molecule type" value="Genomic_DNA"/>
</dbReference>
<accession>A0A7K1SVP0</accession>
<feature type="transmembrane region" description="Helical" evidence="1">
    <location>
        <begin position="67"/>
        <end position="82"/>
    </location>
</feature>
<proteinExistence type="predicted"/>
<dbReference type="Proteomes" id="UP000462014">
    <property type="component" value="Unassembled WGS sequence"/>
</dbReference>
<feature type="transmembrane region" description="Helical" evidence="1">
    <location>
        <begin position="210"/>
        <end position="231"/>
    </location>
</feature>
<feature type="transmembrane region" description="Helical" evidence="1">
    <location>
        <begin position="449"/>
        <end position="468"/>
    </location>
</feature>
<dbReference type="InterPro" id="IPR043742">
    <property type="entry name" value="DUF5687"/>
</dbReference>
<feature type="transmembrane region" description="Helical" evidence="1">
    <location>
        <begin position="419"/>
        <end position="437"/>
    </location>
</feature>
<dbReference type="RefSeq" id="WP_157565604.1">
    <property type="nucleotide sequence ID" value="NZ_WPIK01000005.1"/>
</dbReference>
<evidence type="ECO:0000256" key="1">
    <source>
        <dbReference type="SAM" id="Phobius"/>
    </source>
</evidence>
<dbReference type="AlphaFoldDB" id="A0A7K1SVP0"/>
<organism evidence="2 3">
    <name type="scientific">Mucilaginibacter arboris</name>
    <dbReference type="NCBI Taxonomy" id="2682090"/>
    <lineage>
        <taxon>Bacteria</taxon>
        <taxon>Pseudomonadati</taxon>
        <taxon>Bacteroidota</taxon>
        <taxon>Sphingobacteriia</taxon>
        <taxon>Sphingobacteriales</taxon>
        <taxon>Sphingobacteriaceae</taxon>
        <taxon>Mucilaginibacter</taxon>
    </lineage>
</organism>
<evidence type="ECO:0000313" key="3">
    <source>
        <dbReference type="Proteomes" id="UP000462014"/>
    </source>
</evidence>
<feature type="transmembrane region" description="Helical" evidence="1">
    <location>
        <begin position="281"/>
        <end position="297"/>
    </location>
</feature>
<sequence length="490" mass="56848">MIRIFIHHEIKAFLRTVGAGKSIAVKIVLAILILYLLLNVLALGFFMDKILEEVAPNEDLIASFSKTILYYFLVDLLMRFQLQELPTLQVQPYLHLRIKKNVIVRYLSFVSLLSFFNLWPVILFLPFIFKVIWVDAGHAAALFFIVAILGFTIFNNYLSLYIKRKSNLNGWVYLGYAALLILLTTADFSWHLYSIRNLSSWFFHGIIQHYWFALLPVILAAVMYFINFLYLKDNLYLEELGSKKAAYKNSTDIPFFNRFGKIGDLVSNEIKLILRNKRSRSSIIMTGAFLFYGILFYTNKSYSDSMKLFPAIFMTGLFIINYGQFMFSWQGSHFDGILISKISFSDFLKAKFLLFTTVSTLAFLLTLPYVYFGWHVIFIHLMMYLWNIGVNTVIVLFFANRNYKRIDLSKGASFNWEGVGATQLLLGLPLILCPYLIYLPGKWLGNPDIGLILIGLTGVLFVLMRNYWIRQLEADFEEKKYTIAEGFRNK</sequence>
<comment type="caution">
    <text evidence="2">The sequence shown here is derived from an EMBL/GenBank/DDBJ whole genome shotgun (WGS) entry which is preliminary data.</text>
</comment>
<feature type="transmembrane region" description="Helical" evidence="1">
    <location>
        <begin position="350"/>
        <end position="371"/>
    </location>
</feature>
<dbReference type="Pfam" id="PF18940">
    <property type="entry name" value="DUF5687"/>
    <property type="match status" value="1"/>
</dbReference>
<feature type="transmembrane region" description="Helical" evidence="1">
    <location>
        <begin position="309"/>
        <end position="329"/>
    </location>
</feature>
<feature type="transmembrane region" description="Helical" evidence="1">
    <location>
        <begin position="23"/>
        <end position="47"/>
    </location>
</feature>
<protein>
    <submittedName>
        <fullName evidence="2">Uncharacterized protein</fullName>
    </submittedName>
</protein>
<evidence type="ECO:0000313" key="2">
    <source>
        <dbReference type="EMBL" id="MVN21353.1"/>
    </source>
</evidence>
<feature type="transmembrane region" description="Helical" evidence="1">
    <location>
        <begin position="139"/>
        <end position="158"/>
    </location>
</feature>
<feature type="transmembrane region" description="Helical" evidence="1">
    <location>
        <begin position="170"/>
        <end position="190"/>
    </location>
</feature>
<feature type="transmembrane region" description="Helical" evidence="1">
    <location>
        <begin position="103"/>
        <end position="133"/>
    </location>
</feature>
<name>A0A7K1SVP0_9SPHI</name>
<gene>
    <name evidence="2" type="ORF">GO621_07365</name>
</gene>
<keyword evidence="1" id="KW-1133">Transmembrane helix</keyword>